<evidence type="ECO:0000256" key="3">
    <source>
        <dbReference type="ARBA" id="ARBA00023163"/>
    </source>
</evidence>
<evidence type="ECO:0000256" key="2">
    <source>
        <dbReference type="ARBA" id="ARBA00023125"/>
    </source>
</evidence>
<dbReference type="Gene3D" id="1.10.10.10">
    <property type="entry name" value="Winged helix-like DNA-binding domain superfamily/Winged helix DNA-binding domain"/>
    <property type="match status" value="1"/>
</dbReference>
<evidence type="ECO:0000259" key="5">
    <source>
        <dbReference type="PROSITE" id="PS51118"/>
    </source>
</evidence>
<dbReference type="PANTHER" id="PTHR33204:SF37">
    <property type="entry name" value="HTH-TYPE TRANSCRIPTIONAL REGULATOR YODB"/>
    <property type="match status" value="1"/>
</dbReference>
<evidence type="ECO:0000313" key="6">
    <source>
        <dbReference type="EMBL" id="MBB6210310.1"/>
    </source>
</evidence>
<evidence type="ECO:0000256" key="1">
    <source>
        <dbReference type="ARBA" id="ARBA00023015"/>
    </source>
</evidence>
<gene>
    <name evidence="6" type="ORF">FHS48_001725</name>
</gene>
<feature type="domain" description="HTH hxlR-type" evidence="5">
    <location>
        <begin position="28"/>
        <end position="125"/>
    </location>
</feature>
<dbReference type="EMBL" id="JACIIX010000005">
    <property type="protein sequence ID" value="MBB6210310.1"/>
    <property type="molecule type" value="Genomic_DNA"/>
</dbReference>
<evidence type="ECO:0000256" key="4">
    <source>
        <dbReference type="SAM" id="MobiDB-lite"/>
    </source>
</evidence>
<keyword evidence="2 6" id="KW-0238">DNA-binding</keyword>
<evidence type="ECO:0000313" key="7">
    <source>
        <dbReference type="Proteomes" id="UP000544872"/>
    </source>
</evidence>
<dbReference type="AlphaFoldDB" id="A0A7W9ZF78"/>
<dbReference type="InterPro" id="IPR036388">
    <property type="entry name" value="WH-like_DNA-bd_sf"/>
</dbReference>
<dbReference type="InterPro" id="IPR036390">
    <property type="entry name" value="WH_DNA-bd_sf"/>
</dbReference>
<comment type="caution">
    <text evidence="6">The sequence shown here is derived from an EMBL/GenBank/DDBJ whole genome shotgun (WGS) entry which is preliminary data.</text>
</comment>
<organism evidence="6 7">
    <name type="scientific">Novispirillum itersonii</name>
    <name type="common">Aquaspirillum itersonii</name>
    <dbReference type="NCBI Taxonomy" id="189"/>
    <lineage>
        <taxon>Bacteria</taxon>
        <taxon>Pseudomonadati</taxon>
        <taxon>Pseudomonadota</taxon>
        <taxon>Alphaproteobacteria</taxon>
        <taxon>Rhodospirillales</taxon>
        <taxon>Novispirillaceae</taxon>
        <taxon>Novispirillum</taxon>
    </lineage>
</organism>
<dbReference type="Pfam" id="PF01638">
    <property type="entry name" value="HxlR"/>
    <property type="match status" value="1"/>
</dbReference>
<accession>A0A7W9ZF78</accession>
<sequence>MPPESAAPTPSSSSDVLPAAVGPCQPDCPVARAARILDGRWTTRILRDLLGGTRRYSELLHSLSGISPKVLSQRLRLLEQEGIIHKTTTPTVPPRTDYSLTPLGEQVRPVVEAMAVFGNRLQDPS</sequence>
<reference evidence="6 7" key="1">
    <citation type="submission" date="2020-08" db="EMBL/GenBank/DDBJ databases">
        <title>Genomic Encyclopedia of Type Strains, Phase IV (KMG-IV): sequencing the most valuable type-strain genomes for metagenomic binning, comparative biology and taxonomic classification.</title>
        <authorList>
            <person name="Goeker M."/>
        </authorList>
    </citation>
    <scope>NUCLEOTIDE SEQUENCE [LARGE SCALE GENOMIC DNA]</scope>
    <source>
        <strain evidence="6 7">DSM 11590</strain>
    </source>
</reference>
<feature type="region of interest" description="Disordered" evidence="4">
    <location>
        <begin position="1"/>
        <end position="22"/>
    </location>
</feature>
<proteinExistence type="predicted"/>
<dbReference type="RefSeq" id="WP_221443430.1">
    <property type="nucleotide sequence ID" value="NZ_JACIIX010000005.1"/>
</dbReference>
<dbReference type="SUPFAM" id="SSF46785">
    <property type="entry name" value="Winged helix' DNA-binding domain"/>
    <property type="match status" value="1"/>
</dbReference>
<protein>
    <submittedName>
        <fullName evidence="6">DNA-binding HxlR family transcriptional regulator</fullName>
    </submittedName>
</protein>
<keyword evidence="3" id="KW-0804">Transcription</keyword>
<dbReference type="PANTHER" id="PTHR33204">
    <property type="entry name" value="TRANSCRIPTIONAL REGULATOR, MARR FAMILY"/>
    <property type="match status" value="1"/>
</dbReference>
<dbReference type="PROSITE" id="PS51118">
    <property type="entry name" value="HTH_HXLR"/>
    <property type="match status" value="1"/>
</dbReference>
<keyword evidence="1" id="KW-0805">Transcription regulation</keyword>
<keyword evidence="7" id="KW-1185">Reference proteome</keyword>
<feature type="compositionally biased region" description="Low complexity" evidence="4">
    <location>
        <begin position="1"/>
        <end position="14"/>
    </location>
</feature>
<dbReference type="InterPro" id="IPR002577">
    <property type="entry name" value="HTH_HxlR"/>
</dbReference>
<dbReference type="Proteomes" id="UP000544872">
    <property type="component" value="Unassembled WGS sequence"/>
</dbReference>
<name>A0A7W9ZF78_NOVIT</name>
<dbReference type="GO" id="GO:0003677">
    <property type="term" value="F:DNA binding"/>
    <property type="evidence" value="ECO:0007669"/>
    <property type="project" value="UniProtKB-KW"/>
</dbReference>